<dbReference type="InterPro" id="IPR018117">
    <property type="entry name" value="C5_DNA_meth_AS"/>
</dbReference>
<keyword evidence="1 6" id="KW-0489">Methyltransferase</keyword>
<evidence type="ECO:0000256" key="4">
    <source>
        <dbReference type="ARBA" id="ARBA00022747"/>
    </source>
</evidence>
<sequence length="525" mass="60434">MKYIELFSGCGGLSLGLQSVGFELIMANELSPMAAETYAYNFFNEDLTKNKSPIHTLWLSSNFPLDEMGKRLREDPRSFPSINTKNRYSELNENIDLNKTLIVGNIRELNIFLEKNSQLIEKIKSHDIDLIAGGPPCQSFSLAGLREKDHDRNTLPIEFADFVKKINPKIVLLENVSGILSPFVTKDDKTKKYHAWFEVSKVFVKQKYLPLCLVVNAKYTGVPQNRPRFILIGVRIDYYNTIEKNLNDTEKQLFQSAKKLISNSDTNLETIDYSHLKCWDVEKDFSKFIGSFLNPLVSFTDNFHSVKDAIDDLKSQGEEKKISPYIKYINSKLKIKRQGKANKISNNERRNHKLLTKQRFRLYQVIETISKDSKKEVMDLLKQQIKILSNTAKKEIIKQELLTNEGILKSNFDKKNIINYIVKLKTKKNTQRALIEDQPAFTTLSIPDDICHYDKNELRTLTVREMARIQSFPDNFIFRSKVTTGGEYRKFEVPQYTQVGNAVPPLLGEALGKVIKNILTIHNNS</sequence>
<dbReference type="GO" id="GO:0009307">
    <property type="term" value="P:DNA restriction-modification system"/>
    <property type="evidence" value="ECO:0007669"/>
    <property type="project" value="UniProtKB-KW"/>
</dbReference>
<dbReference type="EC" id="2.1.1.37" evidence="8"/>
<dbReference type="RefSeq" id="WP_144091992.1">
    <property type="nucleotide sequence ID" value="NZ_VMHM01000009.1"/>
</dbReference>
<comment type="catalytic activity">
    <reaction evidence="5 8">
        <text>a 2'-deoxycytidine in DNA + S-adenosyl-L-methionine = a 5-methyl-2'-deoxycytidine in DNA + S-adenosyl-L-homocysteine + H(+)</text>
        <dbReference type="Rhea" id="RHEA:13681"/>
        <dbReference type="Rhea" id="RHEA-COMP:11369"/>
        <dbReference type="Rhea" id="RHEA-COMP:11370"/>
        <dbReference type="ChEBI" id="CHEBI:15378"/>
        <dbReference type="ChEBI" id="CHEBI:57856"/>
        <dbReference type="ChEBI" id="CHEBI:59789"/>
        <dbReference type="ChEBI" id="CHEBI:85452"/>
        <dbReference type="ChEBI" id="CHEBI:85454"/>
        <dbReference type="EC" id="2.1.1.37"/>
    </reaction>
</comment>
<dbReference type="InterPro" id="IPR001525">
    <property type="entry name" value="C5_MeTfrase"/>
</dbReference>
<evidence type="ECO:0000256" key="2">
    <source>
        <dbReference type="ARBA" id="ARBA00022679"/>
    </source>
</evidence>
<keyword evidence="4" id="KW-0680">Restriction system</keyword>
<dbReference type="Gene3D" id="3.90.120.10">
    <property type="entry name" value="DNA Methylase, subunit A, domain 2"/>
    <property type="match status" value="1"/>
</dbReference>
<comment type="caution">
    <text evidence="9">The sequence shown here is derived from an EMBL/GenBank/DDBJ whole genome shotgun (WGS) entry which is preliminary data.</text>
</comment>
<dbReference type="GO" id="GO:0032259">
    <property type="term" value="P:methylation"/>
    <property type="evidence" value="ECO:0007669"/>
    <property type="project" value="UniProtKB-KW"/>
</dbReference>
<dbReference type="PROSITE" id="PS00095">
    <property type="entry name" value="C5_MTASE_2"/>
    <property type="match status" value="1"/>
</dbReference>
<dbReference type="Proteomes" id="UP000319483">
    <property type="component" value="Unassembled WGS sequence"/>
</dbReference>
<evidence type="ECO:0000256" key="1">
    <source>
        <dbReference type="ARBA" id="ARBA00022603"/>
    </source>
</evidence>
<dbReference type="PRINTS" id="PR00105">
    <property type="entry name" value="C5METTRFRASE"/>
</dbReference>
<evidence type="ECO:0000313" key="9">
    <source>
        <dbReference type="EMBL" id="TSJ98714.1"/>
    </source>
</evidence>
<name>A0A556SC59_9GAMM</name>
<dbReference type="InterPro" id="IPR029063">
    <property type="entry name" value="SAM-dependent_MTases_sf"/>
</dbReference>
<reference evidence="9 10" key="1">
    <citation type="submission" date="2019-07" db="EMBL/GenBank/DDBJ databases">
        <title>Gilliamella genomes.</title>
        <authorList>
            <person name="Zheng H."/>
        </authorList>
    </citation>
    <scope>NUCLEOTIDE SEQUENCE [LARGE SCALE GENOMIC DNA]</scope>
    <source>
        <strain evidence="9 10">W8127</strain>
    </source>
</reference>
<evidence type="ECO:0000313" key="10">
    <source>
        <dbReference type="Proteomes" id="UP000319483"/>
    </source>
</evidence>
<dbReference type="EMBL" id="VMHM01000009">
    <property type="protein sequence ID" value="TSJ98714.1"/>
    <property type="molecule type" value="Genomic_DNA"/>
</dbReference>
<dbReference type="NCBIfam" id="TIGR00675">
    <property type="entry name" value="dcm"/>
    <property type="match status" value="1"/>
</dbReference>
<keyword evidence="2 6" id="KW-0808">Transferase</keyword>
<dbReference type="Gene3D" id="3.40.50.150">
    <property type="entry name" value="Vaccinia Virus protein VP39"/>
    <property type="match status" value="1"/>
</dbReference>
<protein>
    <recommendedName>
        <fullName evidence="8">Cytosine-specific methyltransferase</fullName>
        <ecNumber evidence="8">2.1.1.37</ecNumber>
    </recommendedName>
</protein>
<dbReference type="PANTHER" id="PTHR10629:SF52">
    <property type="entry name" value="DNA (CYTOSINE-5)-METHYLTRANSFERASE 1"/>
    <property type="match status" value="1"/>
</dbReference>
<proteinExistence type="inferred from homology"/>
<keyword evidence="3 6" id="KW-0949">S-adenosyl-L-methionine</keyword>
<evidence type="ECO:0000256" key="6">
    <source>
        <dbReference type="PROSITE-ProRule" id="PRU01016"/>
    </source>
</evidence>
<dbReference type="PANTHER" id="PTHR10629">
    <property type="entry name" value="CYTOSINE-SPECIFIC METHYLTRANSFERASE"/>
    <property type="match status" value="1"/>
</dbReference>
<dbReference type="InterPro" id="IPR050390">
    <property type="entry name" value="C5-Methyltransferase"/>
</dbReference>
<evidence type="ECO:0000256" key="3">
    <source>
        <dbReference type="ARBA" id="ARBA00022691"/>
    </source>
</evidence>
<dbReference type="PROSITE" id="PS00094">
    <property type="entry name" value="C5_MTASE_1"/>
    <property type="match status" value="1"/>
</dbReference>
<evidence type="ECO:0000256" key="8">
    <source>
        <dbReference type="RuleBase" id="RU000417"/>
    </source>
</evidence>
<dbReference type="Pfam" id="PF00145">
    <property type="entry name" value="DNA_methylase"/>
    <property type="match status" value="2"/>
</dbReference>
<dbReference type="SUPFAM" id="SSF53335">
    <property type="entry name" value="S-adenosyl-L-methionine-dependent methyltransferases"/>
    <property type="match status" value="1"/>
</dbReference>
<evidence type="ECO:0000256" key="7">
    <source>
        <dbReference type="RuleBase" id="RU000416"/>
    </source>
</evidence>
<dbReference type="PROSITE" id="PS51679">
    <property type="entry name" value="SAM_MT_C5"/>
    <property type="match status" value="1"/>
</dbReference>
<organism evidence="9 10">
    <name type="scientific">Gilliamella apicola</name>
    <dbReference type="NCBI Taxonomy" id="1196095"/>
    <lineage>
        <taxon>Bacteria</taxon>
        <taxon>Pseudomonadati</taxon>
        <taxon>Pseudomonadota</taxon>
        <taxon>Gammaproteobacteria</taxon>
        <taxon>Orbales</taxon>
        <taxon>Orbaceae</taxon>
        <taxon>Gilliamella</taxon>
    </lineage>
</organism>
<dbReference type="GO" id="GO:0003886">
    <property type="term" value="F:DNA (cytosine-5-)-methyltransferase activity"/>
    <property type="evidence" value="ECO:0007669"/>
    <property type="project" value="UniProtKB-EC"/>
</dbReference>
<dbReference type="InterPro" id="IPR031303">
    <property type="entry name" value="C5_meth_CS"/>
</dbReference>
<gene>
    <name evidence="9" type="ORF">FPQ15_07600</name>
</gene>
<comment type="similarity">
    <text evidence="6 7">Belongs to the class I-like SAM-binding methyltransferase superfamily. C5-methyltransferase family.</text>
</comment>
<accession>A0A556SC59</accession>
<feature type="active site" evidence="6">
    <location>
        <position position="137"/>
    </location>
</feature>
<dbReference type="AlphaFoldDB" id="A0A556SC59"/>
<evidence type="ECO:0000256" key="5">
    <source>
        <dbReference type="ARBA" id="ARBA00047422"/>
    </source>
</evidence>